<evidence type="ECO:0000313" key="3">
    <source>
        <dbReference type="EMBL" id="RCW33370.1"/>
    </source>
</evidence>
<keyword evidence="5" id="KW-1185">Reference proteome</keyword>
<dbReference type="Proteomes" id="UP000252795">
    <property type="component" value="Unassembled WGS sequence"/>
</dbReference>
<dbReference type="Proteomes" id="UP000253065">
    <property type="component" value="Unassembled WGS sequence"/>
</dbReference>
<dbReference type="InterPro" id="IPR018946">
    <property type="entry name" value="PhoD-like_MPP"/>
</dbReference>
<protein>
    <submittedName>
        <fullName evidence="3">PhoD-like phosphatase</fullName>
    </submittedName>
</protein>
<dbReference type="EMBL" id="QPJB01000007">
    <property type="protein sequence ID" value="RCW33370.1"/>
    <property type="molecule type" value="Genomic_DNA"/>
</dbReference>
<dbReference type="Gene3D" id="3.60.21.70">
    <property type="entry name" value="PhoD-like phosphatase"/>
    <property type="match status" value="1"/>
</dbReference>
<proteinExistence type="predicted"/>
<dbReference type="PANTHER" id="PTHR37031">
    <property type="entry name" value="METALLOPHOSPHATASE BINDING DOMAIN PROTEIN"/>
    <property type="match status" value="1"/>
</dbReference>
<dbReference type="PANTHER" id="PTHR37031:SF2">
    <property type="entry name" value="PHOD-LIKE PHOSPHATASE METALLOPHOSPHATASE DOMAIN-CONTAINING PROTEIN"/>
    <property type="match status" value="1"/>
</dbReference>
<evidence type="ECO:0000259" key="1">
    <source>
        <dbReference type="Pfam" id="PF09423"/>
    </source>
</evidence>
<dbReference type="EMBL" id="QNSA01000007">
    <property type="protein sequence ID" value="RBP72443.1"/>
    <property type="molecule type" value="Genomic_DNA"/>
</dbReference>
<reference evidence="3 4" key="1">
    <citation type="submission" date="2018-07" db="EMBL/GenBank/DDBJ databases">
        <title>Freshwater and sediment microbial communities from various areas in North America, analyzing microbe dynamics in response to fracking.</title>
        <authorList>
            <person name="Lamendella R."/>
        </authorList>
    </citation>
    <scope>NUCLEOTIDE SEQUENCE [LARGE SCALE GENOMIC DNA]</scope>
    <source>
        <strain evidence="3 4">114E</strain>
        <strain evidence="2 5">114E_o</strain>
    </source>
</reference>
<evidence type="ECO:0000313" key="2">
    <source>
        <dbReference type="EMBL" id="RBP72443.1"/>
    </source>
</evidence>
<evidence type="ECO:0000313" key="5">
    <source>
        <dbReference type="Proteomes" id="UP000253065"/>
    </source>
</evidence>
<organism evidence="3 4">
    <name type="scientific">Marinobacter nauticus</name>
    <name type="common">Marinobacter hydrocarbonoclasticus</name>
    <name type="synonym">Marinobacter aquaeolei</name>
    <dbReference type="NCBI Taxonomy" id="2743"/>
    <lineage>
        <taxon>Bacteria</taxon>
        <taxon>Pseudomonadati</taxon>
        <taxon>Pseudomonadota</taxon>
        <taxon>Gammaproteobacteria</taxon>
        <taxon>Pseudomonadales</taxon>
        <taxon>Marinobacteraceae</taxon>
        <taxon>Marinobacter</taxon>
    </lineage>
</organism>
<accession>A0A368UZB7</accession>
<dbReference type="SUPFAM" id="SSF56300">
    <property type="entry name" value="Metallo-dependent phosphatases"/>
    <property type="match status" value="1"/>
</dbReference>
<evidence type="ECO:0000313" key="4">
    <source>
        <dbReference type="Proteomes" id="UP000252795"/>
    </source>
</evidence>
<dbReference type="RefSeq" id="WP_113879949.1">
    <property type="nucleotide sequence ID" value="NZ_QNSA01000007.1"/>
</dbReference>
<comment type="caution">
    <text evidence="3">The sequence shown here is derived from an EMBL/GenBank/DDBJ whole genome shotgun (WGS) entry which is preliminary data.</text>
</comment>
<dbReference type="InterPro" id="IPR029052">
    <property type="entry name" value="Metallo-depent_PP-like"/>
</dbReference>
<feature type="domain" description="PhoD-like phosphatase metallophosphatase" evidence="1">
    <location>
        <begin position="306"/>
        <end position="555"/>
    </location>
</feature>
<name>A0A368UZB7_MARNT</name>
<gene>
    <name evidence="3" type="ORF">DET51_10741</name>
    <name evidence="2" type="ORF">DET64_10741</name>
</gene>
<sequence length="621" mass="70546">MIVCGPIVRHSNRTVLNLWLVLDQRPESIQLTTYLDDARASPVTRDCDAEFIPAGDNCYLCMLSTDLPLDNAEPYHQTNELFYEIVLDGEPFGDSQLLATLCPGTDKLPSVYLPREHRHFIQASCRRPHSPGQDKKPDQLARGARLLAENLRKESRPSQLFLTGDQIYADDVSPLLLDYLGKLQKHLGLADDLKNLPAGKDLHRLSKLDDRHWVTRSPYGFSSSAKSSHLLTRAEYLSMYLFAFSGAGHQFDLDFPGHDELKPRLAKQPANTRDGRNPPVQYVYTEGQHAEDHLNLSRFADLARSEVRQLLANTVTYMIFDDHEVTDDWNISKQNARQLSTTPIGRYVLTNALQAYFLCQHWGNQPSQVKPEVAKLKTLLEQGTPADHKDWDWLLERYWGYELEQTPPVAVLDTRTHREFSKRGKHSLGLMSDQQIRQLGQRLSGFHQCRTLIVVSPTPTYGFSHIEYLQLNFPMFKRTLDREPWSADTASLEALKSSCCQLPGVEHVVVFSGDVHYAFARRRQTSQGPVLWQICSSACNNVPMGENIGLRAINRIGELLGKNQERYLLPEDSDFFLTSDRNIGTLMLDDQGCPVQAGLLCAGENGSYQKRYDLVNYRETN</sequence>
<dbReference type="Pfam" id="PF09423">
    <property type="entry name" value="PhoD"/>
    <property type="match status" value="1"/>
</dbReference>
<dbReference type="InterPro" id="IPR038607">
    <property type="entry name" value="PhoD-like_sf"/>
</dbReference>
<dbReference type="AlphaFoldDB" id="A0A368UZB7"/>